<feature type="signal peptide" evidence="1">
    <location>
        <begin position="1"/>
        <end position="22"/>
    </location>
</feature>
<gene>
    <name evidence="2" type="ORF">AWB67_07166</name>
</gene>
<sequence>MRNSLKIWPTVSALTFSLAGCAAGGVPEGTAHLSSTQCRDLTALRNNAPVTPDRNRSELAALKKAGYDPSRFDNPYYPEDLQAAQREVDRWYQADCQ</sequence>
<dbReference type="PROSITE" id="PS51257">
    <property type="entry name" value="PROKAR_LIPOPROTEIN"/>
    <property type="match status" value="1"/>
</dbReference>
<protein>
    <recommendedName>
        <fullName evidence="4">DUF4148 domain-containing protein</fullName>
    </recommendedName>
</protein>
<dbReference type="AlphaFoldDB" id="A0A158L0C7"/>
<evidence type="ECO:0000256" key="1">
    <source>
        <dbReference type="SAM" id="SignalP"/>
    </source>
</evidence>
<dbReference type="Proteomes" id="UP000054925">
    <property type="component" value="Unassembled WGS sequence"/>
</dbReference>
<feature type="chain" id="PRO_5011112683" description="DUF4148 domain-containing protein" evidence="1">
    <location>
        <begin position="23"/>
        <end position="97"/>
    </location>
</feature>
<evidence type="ECO:0000313" key="2">
    <source>
        <dbReference type="EMBL" id="SAL86310.1"/>
    </source>
</evidence>
<keyword evidence="3" id="KW-1185">Reference proteome</keyword>
<dbReference type="OrthoDB" id="9028872at2"/>
<dbReference type="InterPro" id="IPR025421">
    <property type="entry name" value="DUF4148"/>
</dbReference>
<comment type="caution">
    <text evidence="2">The sequence shown here is derived from an EMBL/GenBank/DDBJ whole genome shotgun (WGS) entry which is preliminary data.</text>
</comment>
<organism evidence="2 3">
    <name type="scientific">Caballeronia terrestris</name>
    <dbReference type="NCBI Taxonomy" id="1226301"/>
    <lineage>
        <taxon>Bacteria</taxon>
        <taxon>Pseudomonadati</taxon>
        <taxon>Pseudomonadota</taxon>
        <taxon>Betaproteobacteria</taxon>
        <taxon>Burkholderiales</taxon>
        <taxon>Burkholderiaceae</taxon>
        <taxon>Caballeronia</taxon>
    </lineage>
</organism>
<name>A0A158L0C7_9BURK</name>
<reference evidence="2" key="1">
    <citation type="submission" date="2016-01" db="EMBL/GenBank/DDBJ databases">
        <authorList>
            <person name="Peeters C."/>
        </authorList>
    </citation>
    <scope>NUCLEOTIDE SEQUENCE [LARGE SCALE GENOMIC DNA]</scope>
    <source>
        <strain evidence="2">LMG 22937</strain>
    </source>
</reference>
<accession>A0A158L0C7</accession>
<dbReference type="RefSeq" id="WP_087660602.1">
    <property type="nucleotide sequence ID" value="NZ_FCOL02000231.1"/>
</dbReference>
<evidence type="ECO:0008006" key="4">
    <source>
        <dbReference type="Google" id="ProtNLM"/>
    </source>
</evidence>
<dbReference type="Pfam" id="PF13663">
    <property type="entry name" value="DUF4148"/>
    <property type="match status" value="1"/>
</dbReference>
<dbReference type="EMBL" id="FCOL02000231">
    <property type="protein sequence ID" value="SAL86310.1"/>
    <property type="molecule type" value="Genomic_DNA"/>
</dbReference>
<evidence type="ECO:0000313" key="3">
    <source>
        <dbReference type="Proteomes" id="UP000054925"/>
    </source>
</evidence>
<proteinExistence type="predicted"/>
<keyword evidence="1" id="KW-0732">Signal</keyword>